<evidence type="ECO:0000313" key="4">
    <source>
        <dbReference type="EMBL" id="CAI4005465.1"/>
    </source>
</evidence>
<dbReference type="GO" id="GO:0003676">
    <property type="term" value="F:nucleic acid binding"/>
    <property type="evidence" value="ECO:0007669"/>
    <property type="project" value="InterPro"/>
</dbReference>
<dbReference type="PROSITE" id="PS50994">
    <property type="entry name" value="INTEGRASE"/>
    <property type="match status" value="1"/>
</dbReference>
<feature type="region of interest" description="Disordered" evidence="2">
    <location>
        <begin position="438"/>
        <end position="482"/>
    </location>
</feature>
<gene>
    <name evidence="4" type="ORF">C1SCF055_LOCUS31184</name>
</gene>
<feature type="region of interest" description="Disordered" evidence="2">
    <location>
        <begin position="2292"/>
        <end position="2322"/>
    </location>
</feature>
<organism evidence="4">
    <name type="scientific">Cladocopium goreaui</name>
    <dbReference type="NCBI Taxonomy" id="2562237"/>
    <lineage>
        <taxon>Eukaryota</taxon>
        <taxon>Sar</taxon>
        <taxon>Alveolata</taxon>
        <taxon>Dinophyceae</taxon>
        <taxon>Suessiales</taxon>
        <taxon>Symbiodiniaceae</taxon>
        <taxon>Cladocopium</taxon>
    </lineage>
</organism>
<feature type="compositionally biased region" description="Polar residues" evidence="2">
    <location>
        <begin position="1449"/>
        <end position="1458"/>
    </location>
</feature>
<feature type="compositionally biased region" description="Basic and acidic residues" evidence="2">
    <location>
        <begin position="311"/>
        <end position="323"/>
    </location>
</feature>
<feature type="compositionally biased region" description="Low complexity" evidence="2">
    <location>
        <begin position="324"/>
        <end position="335"/>
    </location>
</feature>
<dbReference type="GO" id="GO:0015074">
    <property type="term" value="P:DNA integration"/>
    <property type="evidence" value="ECO:0007669"/>
    <property type="project" value="InterPro"/>
</dbReference>
<feature type="region of interest" description="Disordered" evidence="2">
    <location>
        <begin position="298"/>
        <end position="335"/>
    </location>
</feature>
<proteinExistence type="predicted"/>
<protein>
    <submittedName>
        <fullName evidence="6">Integrase catalytic domain-containing protein</fullName>
    </submittedName>
</protein>
<comment type="caution">
    <text evidence="4">The sequence shown here is derived from an EMBL/GenBank/DDBJ whole genome shotgun (WGS) entry which is preliminary data.</text>
</comment>
<feature type="compositionally biased region" description="Basic and acidic residues" evidence="2">
    <location>
        <begin position="1544"/>
        <end position="1561"/>
    </location>
</feature>
<keyword evidence="7" id="KW-1185">Reference proteome</keyword>
<reference evidence="5" key="2">
    <citation type="submission" date="2024-04" db="EMBL/GenBank/DDBJ databases">
        <authorList>
            <person name="Chen Y."/>
            <person name="Shah S."/>
            <person name="Dougan E. K."/>
            <person name="Thang M."/>
            <person name="Chan C."/>
        </authorList>
    </citation>
    <scope>NUCLEOTIDE SEQUENCE [LARGE SCALE GENOMIC DNA]</scope>
</reference>
<feature type="region of interest" description="Disordered" evidence="2">
    <location>
        <begin position="1449"/>
        <end position="1561"/>
    </location>
</feature>
<dbReference type="Gene3D" id="3.30.420.10">
    <property type="entry name" value="Ribonuclease H-like superfamily/Ribonuclease H"/>
    <property type="match status" value="1"/>
</dbReference>
<feature type="compositionally biased region" description="Polar residues" evidence="2">
    <location>
        <begin position="1489"/>
        <end position="1503"/>
    </location>
</feature>
<dbReference type="InterPro" id="IPR001584">
    <property type="entry name" value="Integrase_cat-core"/>
</dbReference>
<evidence type="ECO:0000313" key="6">
    <source>
        <dbReference type="EMBL" id="CAL4792777.1"/>
    </source>
</evidence>
<name>A0A9P1D7Z6_9DINO</name>
<evidence type="ECO:0000256" key="1">
    <source>
        <dbReference type="SAM" id="Coils"/>
    </source>
</evidence>
<evidence type="ECO:0000313" key="5">
    <source>
        <dbReference type="EMBL" id="CAL1158840.1"/>
    </source>
</evidence>
<keyword evidence="1" id="KW-0175">Coiled coil</keyword>
<dbReference type="InterPro" id="IPR036397">
    <property type="entry name" value="RNaseH_sf"/>
</dbReference>
<dbReference type="InterPro" id="IPR012337">
    <property type="entry name" value="RNaseH-like_sf"/>
</dbReference>
<dbReference type="EMBL" id="CAMXCT030003631">
    <property type="protein sequence ID" value="CAL4792777.1"/>
    <property type="molecule type" value="Genomic_DNA"/>
</dbReference>
<reference evidence="4" key="1">
    <citation type="submission" date="2022-10" db="EMBL/GenBank/DDBJ databases">
        <authorList>
            <person name="Chen Y."/>
            <person name="Dougan E. K."/>
            <person name="Chan C."/>
            <person name="Rhodes N."/>
            <person name="Thang M."/>
        </authorList>
    </citation>
    <scope>NUCLEOTIDE SEQUENCE</scope>
</reference>
<feature type="region of interest" description="Disordered" evidence="2">
    <location>
        <begin position="1696"/>
        <end position="1715"/>
    </location>
</feature>
<dbReference type="EMBL" id="CAMXCT020003631">
    <property type="protein sequence ID" value="CAL1158840.1"/>
    <property type="molecule type" value="Genomic_DNA"/>
</dbReference>
<evidence type="ECO:0000259" key="3">
    <source>
        <dbReference type="PROSITE" id="PS50994"/>
    </source>
</evidence>
<feature type="domain" description="Integrase catalytic" evidence="3">
    <location>
        <begin position="1072"/>
        <end position="1231"/>
    </location>
</feature>
<accession>A0A9P1D7Z6</accession>
<dbReference type="SUPFAM" id="SSF53098">
    <property type="entry name" value="Ribonuclease H-like"/>
    <property type="match status" value="1"/>
</dbReference>
<dbReference type="EMBL" id="CAMXCT010003631">
    <property type="protein sequence ID" value="CAI4005465.1"/>
    <property type="molecule type" value="Genomic_DNA"/>
</dbReference>
<feature type="coiled-coil region" evidence="1">
    <location>
        <begin position="2438"/>
        <end position="2494"/>
    </location>
</feature>
<dbReference type="Proteomes" id="UP001152797">
    <property type="component" value="Unassembled WGS sequence"/>
</dbReference>
<feature type="compositionally biased region" description="Low complexity" evidence="2">
    <location>
        <begin position="1510"/>
        <end position="1528"/>
    </location>
</feature>
<feature type="non-terminal residue" evidence="4">
    <location>
        <position position="1"/>
    </location>
</feature>
<feature type="compositionally biased region" description="Polar residues" evidence="2">
    <location>
        <begin position="1704"/>
        <end position="1715"/>
    </location>
</feature>
<evidence type="ECO:0000313" key="7">
    <source>
        <dbReference type="Proteomes" id="UP001152797"/>
    </source>
</evidence>
<feature type="compositionally biased region" description="Basic and acidic residues" evidence="2">
    <location>
        <begin position="2292"/>
        <end position="2301"/>
    </location>
</feature>
<evidence type="ECO:0000256" key="2">
    <source>
        <dbReference type="SAM" id="MobiDB-lite"/>
    </source>
</evidence>
<sequence length="2618" mass="289567">MGSASPCADFLVEKSVCATLDARQPDEDPEKSCVLDMLVTAAHAPHLSAEERRSLYRLADLLDVAWNHTWQSSEARVAAADDLYEIRCYVPPSSEDIWEGMLAQAELNARMCGIAATSLRYLYSKLPETADMDRTLAWIDVAQRCLSTTGQKLRALQRPPSEAEGCHNIQNSIRRNLGDSAEMTSWSAEESLAFFKRLTDEKRAAGDGTLSWKTVRAAMVTTLTEQKISSFSTNVDAEELPLTVYQARGWSDEIIKRFPSFHSNEYGCEVYRVPVRRLNWKEEFANIENRILQKEQDFAQKKGKGAGKLDVPQEKESPAEAGEKGAAQKAAAAQKKLAGQNERVANLAARAMGPLSGAESALTKLLAKAAKAESHDPAALQLCEEQLKVGQEWSKAARVAVNQQQENKAHESQSGTEVCEISPLPFTAEDLKIHLKTTGEAQRSLRNSLPPPKAKAKAGAAPSAAEGTEEPKPKRRRAKSEECRQVVALLHPADEGRKTCSRLQDVHPEALPCLREVSVERSAGDPLIAHCMSLTALIDAKIKACPLFAACMERMFKGHGATQPLIFYADDTQGGNTLAATSTRKSTLIYAAFLNFEFLHLESLWMTLSVIKASDVETCKGGLASVVTALLSFYRHETDCGLPVRIGDQGYELLLIPHILWLSDHEAIRSALGCKGSAGYKPCIKCRNVVAAGRAGTAAHVDITCVDVSRFVKQRQEHVDDIIDVLSSQGTKKLKERAEVMLGFKLSSLMESPLGQRHLSSFFKLDFLQYDAMHHLFSNGIVAEELGLWFAACCITAGVTADHMRRYACVAWKPVKGGHAEAPRPDMYFVEKLWKVNADFRGDAQACLHALPLCVAYGEEMLRDPFPALHSQLDSLKALHKVVVCVKACKANAAAARDLLPLQQEHMRLFIAAYSADACRPKMHYQLHLKEQMDLWGRSIDCFVCERKHRQYKAICGSKLTCSQQSFARSALLELCSLELATPLSADKLATTFAGKVSVSCALTQSLRTEQPVQMASALEHRSIRYGKGLFILLANGLAAEIICAIHTGEEFALLVEILKPLSDRDTPGKTLWRRPAAGECSRALLPAVCMDVSEWIVPNTGKKLKFLLMMDCATRLRSVVPLMPAYDISIMKTESAEMLVQAVASHWLAIYPKPLHFVTDSGSSFTAAKFGNFCADAGVDLTFSAEKESWAHGMAEHGMKDLKHTASAIQIDCPDLEPEVTLTLAASSLNSTEYVSGYTSHQWAFGRDYSIGDEDRRVHALHSDRSTFANIVAARQRAEEVAIQTRSKRILSKLGNSKARQPIKTFKVTELVKIWRKVLPQDVHSGPRGGFKRASKPGWVGPGRVIFAEVLPHQPEGDVRRHIVWVLMQGKLFRCSVHSVRSLTPTERLHHEVHHQEDPSAWKTLSDLMPAREFTDITHEVPDEDELEQQLLPPQPDPMVKVPVQRIQGKSTLQPSDWKTVHRSSPIGIGNQSSSVRGPGFLPRPAGLSTSPSGLGDKSSTAPGLAAGTDDTSAAASSSSPSPQDPSRVVDLTAEPVNVYEPPLREGAPHLPEPEPKKPRTDAYDLKWVEALEHDAALEASHMDFFQALQSNEEILAVTIDVNLSSQKQRKDFVRNANAFLVRKLANSEVNLKRLSECDQELFRRAKLKEVDSFLKNEAVRRCLDDAEIKRAYSTKRIIRARWVLTWKAIPPDEADEAREDQQTNPQSTVNAQGNKKAKARIVLLGFQHPSLLDPSFKTSAPVQSMVGRNMIYLLAVQHQWRLRGLDLATAFLQTQPTKADEELWTSGVAELRTALGLGEDGIMRVLRNIYGSTTAPRGLWLDLHRKLVDLGAVPILGERCLWAWFSKIDKDATGRYPLLLGVMGGHVDDFHCVGNPHSNEWKVIEQSILNAYKWGTEKRDNYRHAGTDIRTHTGKVVTDGRLEHAREIQAMIGEVRQDPSHLRFMKFKDVKKWDDVVFISMGDQAHTNRPKGDSTGGMLTLASGPESVSGKVSPMCLLSWRSWKLKRKAIGSNDAEVQSIVEAEDQNFRVRLLWSELHGAGALRPARRVDLVEMAEEQALTTKGILCTDSKGGYDAVEVNESPLLGLSNLRAALQAFQLRDNLQRVGCYLRWLASDYDLADAMTKKRMDSRIGLTKFLKTWLWSIAYDPNFVAAKKNRKIGKTAVQKVDDALGEHFSPLREDPVISHHNLADLAISAADVFLQKLQRELAINAGAEPEHLHDLAINAGEVPEQALQPDLAIIARDLPADEHALSAAANPGPVSLSERGDADLTSFAPRAGLACHIGSDQHIHRSDEAPLEKGTTTGGQEPLEKGQAAPAVEQATPLRKGKVMVDFHWTLEVDGKITPGNRRKEVLATLEKEDWFTKVTFISTTERSGAGGKAALCNQYGCTTIFEDGMDILKECHQQGIEVYCIRTNYEEALEKVKGMQYLTKPAFKEKETQLSKLETALGKVKKQLAKGDKGKVNITKDLLKEAVATMSEAKEEAKAQTNQPVQNDCYKCFAHKVTFAKWAKQPLQKGDARCKEAERWLAEQAMLDGCTHPEVCDVARAGSHGLYPGYVHRDLMARFVKGVFVPEPMQVPVQRLNPKSLKKEKEEAAVILPHMLFSSLATLPNFN</sequence>